<dbReference type="PANTHER" id="PTHR11986">
    <property type="entry name" value="AMINOTRANSFERASE CLASS III"/>
    <property type="match status" value="1"/>
</dbReference>
<dbReference type="PIRSF" id="PIRSF000521">
    <property type="entry name" value="Transaminase_4ab_Lys_Orn"/>
    <property type="match status" value="1"/>
</dbReference>
<keyword evidence="2 6" id="KW-0032">Aminotransferase</keyword>
<dbReference type="InterPro" id="IPR050103">
    <property type="entry name" value="Class-III_PLP-dep_AT"/>
</dbReference>
<dbReference type="InterPro" id="IPR015424">
    <property type="entry name" value="PyrdxlP-dep_Trfase"/>
</dbReference>
<dbReference type="GO" id="GO:0008483">
    <property type="term" value="F:transaminase activity"/>
    <property type="evidence" value="ECO:0007669"/>
    <property type="project" value="UniProtKB-KW"/>
</dbReference>
<keyword evidence="4 5" id="KW-0663">Pyridoxal phosphate</keyword>
<dbReference type="CDD" id="cd00610">
    <property type="entry name" value="OAT_like"/>
    <property type="match status" value="1"/>
</dbReference>
<keyword evidence="3" id="KW-0808">Transferase</keyword>
<dbReference type="PROSITE" id="PS00600">
    <property type="entry name" value="AA_TRANSFER_CLASS_3"/>
    <property type="match status" value="1"/>
</dbReference>
<comment type="cofactor">
    <cofactor evidence="1">
        <name>pyridoxal 5'-phosphate</name>
        <dbReference type="ChEBI" id="CHEBI:597326"/>
    </cofactor>
</comment>
<dbReference type="InterPro" id="IPR015421">
    <property type="entry name" value="PyrdxlP-dep_Trfase_major"/>
</dbReference>
<evidence type="ECO:0000313" key="7">
    <source>
        <dbReference type="Proteomes" id="UP001371218"/>
    </source>
</evidence>
<dbReference type="Gene3D" id="3.90.1150.10">
    <property type="entry name" value="Aspartate Aminotransferase, domain 1"/>
    <property type="match status" value="1"/>
</dbReference>
<dbReference type="Gene3D" id="3.40.640.10">
    <property type="entry name" value="Type I PLP-dependent aspartate aminotransferase-like (Major domain)"/>
    <property type="match status" value="1"/>
</dbReference>
<keyword evidence="7" id="KW-1185">Reference proteome</keyword>
<evidence type="ECO:0000256" key="5">
    <source>
        <dbReference type="RuleBase" id="RU003560"/>
    </source>
</evidence>
<protein>
    <submittedName>
        <fullName evidence="6">Aminotransferase class III-fold pyridoxal phosphate-dependent enzyme</fullName>
    </submittedName>
</protein>
<evidence type="ECO:0000256" key="1">
    <source>
        <dbReference type="ARBA" id="ARBA00001933"/>
    </source>
</evidence>
<evidence type="ECO:0000256" key="4">
    <source>
        <dbReference type="ARBA" id="ARBA00022898"/>
    </source>
</evidence>
<organism evidence="6 7">
    <name type="scientific">Ideonella lacteola</name>
    <dbReference type="NCBI Taxonomy" id="2984193"/>
    <lineage>
        <taxon>Bacteria</taxon>
        <taxon>Pseudomonadati</taxon>
        <taxon>Pseudomonadota</taxon>
        <taxon>Betaproteobacteria</taxon>
        <taxon>Burkholderiales</taxon>
        <taxon>Sphaerotilaceae</taxon>
        <taxon>Ideonella</taxon>
    </lineage>
</organism>
<comment type="similarity">
    <text evidence="5">Belongs to the class-III pyridoxal-phosphate-dependent aminotransferase family.</text>
</comment>
<accession>A0ABU9BU40</accession>
<reference evidence="6 7" key="1">
    <citation type="submission" date="2024-04" db="EMBL/GenBank/DDBJ databases">
        <title>Novel species of the genus Ideonella isolated from streams.</title>
        <authorList>
            <person name="Lu H."/>
        </authorList>
    </citation>
    <scope>NUCLEOTIDE SEQUENCE [LARGE SCALE GENOMIC DNA]</scope>
    <source>
        <strain evidence="6 7">DXS29W</strain>
    </source>
</reference>
<proteinExistence type="inferred from homology"/>
<sequence length="385" mass="40572">MSFTQRPSVVFTEGRGSWLQDSQGRRYLDLVQGWAVNTLGHAPETVAQAIAAQAGRLLHVGPGLHNAPAIALAERLTALSGLGRCFLASSGAEANEGAIKLARKFGRKKRGGAHEIITFRNAFHGRTLATMSASGKPGFDTLFAPQVPGFPKATLNDIESVTSLIGPGTVGVMLESIQGEAGVIEAQPEFLRALRRVCSELGLLLIVDEVQTGIGRTGPLFAHQRAGIVPDVMTLGKGLGGGVPIAALLAREEVCCFEPGDQGGTYTGNPLVCAAALAVLDVVTAPGFLSDMSKRAARFREGLDALARREGAPACSGQGLLLALELPQPGRAQRVADALRERAGEGLLVNAVRPERLRLMPALNASEADLSLALQWLDDMLRRVN</sequence>
<evidence type="ECO:0000256" key="3">
    <source>
        <dbReference type="ARBA" id="ARBA00022679"/>
    </source>
</evidence>
<dbReference type="InterPro" id="IPR049704">
    <property type="entry name" value="Aminotrans_3_PPA_site"/>
</dbReference>
<dbReference type="RefSeq" id="WP_341427943.1">
    <property type="nucleotide sequence ID" value="NZ_JBBUTG010000016.1"/>
</dbReference>
<comment type="caution">
    <text evidence="6">The sequence shown here is derived from an EMBL/GenBank/DDBJ whole genome shotgun (WGS) entry which is preliminary data.</text>
</comment>
<dbReference type="PANTHER" id="PTHR11986:SF79">
    <property type="entry name" value="ACETYLORNITHINE AMINOTRANSFERASE, MITOCHONDRIAL"/>
    <property type="match status" value="1"/>
</dbReference>
<evidence type="ECO:0000313" key="6">
    <source>
        <dbReference type="EMBL" id="MEK8033489.1"/>
    </source>
</evidence>
<dbReference type="InterPro" id="IPR015422">
    <property type="entry name" value="PyrdxlP-dep_Trfase_small"/>
</dbReference>
<dbReference type="InterPro" id="IPR005814">
    <property type="entry name" value="Aminotrans_3"/>
</dbReference>
<name>A0ABU9BU40_9BURK</name>
<dbReference type="Pfam" id="PF00202">
    <property type="entry name" value="Aminotran_3"/>
    <property type="match status" value="1"/>
</dbReference>
<gene>
    <name evidence="6" type="ORF">AACH06_21930</name>
</gene>
<evidence type="ECO:0000256" key="2">
    <source>
        <dbReference type="ARBA" id="ARBA00022576"/>
    </source>
</evidence>
<dbReference type="EMBL" id="JBBUTG010000016">
    <property type="protein sequence ID" value="MEK8033489.1"/>
    <property type="molecule type" value="Genomic_DNA"/>
</dbReference>
<dbReference type="Proteomes" id="UP001371218">
    <property type="component" value="Unassembled WGS sequence"/>
</dbReference>
<dbReference type="SUPFAM" id="SSF53383">
    <property type="entry name" value="PLP-dependent transferases"/>
    <property type="match status" value="1"/>
</dbReference>